<dbReference type="InterPro" id="IPR050739">
    <property type="entry name" value="MFP"/>
</dbReference>
<sequence length="238" mass="26921">MPVQEYTPRSVEIQEIIGQVPPWTIRWGITVLFIVFLILLFCSYYIQYPDVLTAKAVISAKEQPFRLSWYRSGPHVHRVYVREGQWVKPGDTLLVEKSLVNRAVTPILSPVAGRAILLKGTEDNPRKSTMIVYPSLSEFEVQLYLPARGSGKVRPGQPVLMKLDAYPAEDFGMLAGEVASVLPVPLDDKYRVHVRLTRGLVTVESKKIPPQHVMNGSAEIVLESRNLFTRIFGSLFFR</sequence>
<reference evidence="6" key="1">
    <citation type="submission" date="2020-02" db="EMBL/GenBank/DDBJ databases">
        <authorList>
            <person name="Meier V. D."/>
        </authorList>
    </citation>
    <scope>NUCLEOTIDE SEQUENCE</scope>
    <source>
        <strain evidence="6">AVDCRST_MAG56</strain>
    </source>
</reference>
<keyword evidence="4 5" id="KW-0472">Membrane</keyword>
<evidence type="ECO:0000256" key="1">
    <source>
        <dbReference type="ARBA" id="ARBA00004167"/>
    </source>
</evidence>
<dbReference type="PANTHER" id="PTHR30386">
    <property type="entry name" value="MEMBRANE FUSION SUBUNIT OF EMRAB-TOLC MULTIDRUG EFFLUX PUMP"/>
    <property type="match status" value="1"/>
</dbReference>
<accession>A0A6J4JNJ8</accession>
<dbReference type="AlphaFoldDB" id="A0A6J4JNJ8"/>
<protein>
    <recommendedName>
        <fullName evidence="7">RND efflux pump membrane fusion protein barrel-sandwich domain-containing protein</fullName>
    </recommendedName>
</protein>
<evidence type="ECO:0000256" key="4">
    <source>
        <dbReference type="ARBA" id="ARBA00023136"/>
    </source>
</evidence>
<keyword evidence="2 5" id="KW-0812">Transmembrane</keyword>
<name>A0A6J4JNJ8_9SPHI</name>
<proteinExistence type="predicted"/>
<gene>
    <name evidence="6" type="ORF">AVDCRST_MAG56-4011</name>
</gene>
<feature type="transmembrane region" description="Helical" evidence="5">
    <location>
        <begin position="25"/>
        <end position="46"/>
    </location>
</feature>
<evidence type="ECO:0008006" key="7">
    <source>
        <dbReference type="Google" id="ProtNLM"/>
    </source>
</evidence>
<evidence type="ECO:0000256" key="3">
    <source>
        <dbReference type="ARBA" id="ARBA00022989"/>
    </source>
</evidence>
<comment type="subcellular location">
    <subcellularLocation>
        <location evidence="1">Membrane</location>
        <topology evidence="1">Single-pass membrane protein</topology>
    </subcellularLocation>
</comment>
<dbReference type="Gene3D" id="2.40.30.170">
    <property type="match status" value="1"/>
</dbReference>
<dbReference type="GO" id="GO:0016020">
    <property type="term" value="C:membrane"/>
    <property type="evidence" value="ECO:0007669"/>
    <property type="project" value="UniProtKB-SubCell"/>
</dbReference>
<evidence type="ECO:0000313" key="6">
    <source>
        <dbReference type="EMBL" id="CAA9283073.1"/>
    </source>
</evidence>
<dbReference type="PANTHER" id="PTHR30386:SF26">
    <property type="entry name" value="TRANSPORT PROTEIN COMB"/>
    <property type="match status" value="1"/>
</dbReference>
<dbReference type="EMBL" id="CADCTQ010000325">
    <property type="protein sequence ID" value="CAA9283073.1"/>
    <property type="molecule type" value="Genomic_DNA"/>
</dbReference>
<keyword evidence="3 5" id="KW-1133">Transmembrane helix</keyword>
<evidence type="ECO:0000256" key="2">
    <source>
        <dbReference type="ARBA" id="ARBA00022692"/>
    </source>
</evidence>
<organism evidence="6">
    <name type="scientific">uncultured Cytophagales bacterium</name>
    <dbReference type="NCBI Taxonomy" id="158755"/>
    <lineage>
        <taxon>Bacteria</taxon>
        <taxon>Pseudomonadati</taxon>
        <taxon>Bacteroidota</taxon>
        <taxon>Sphingobacteriia</taxon>
        <taxon>Sphingobacteriales</taxon>
        <taxon>environmental samples</taxon>
    </lineage>
</organism>
<evidence type="ECO:0000256" key="5">
    <source>
        <dbReference type="SAM" id="Phobius"/>
    </source>
</evidence>